<dbReference type="InterPro" id="IPR003660">
    <property type="entry name" value="HAMP_dom"/>
</dbReference>
<dbReference type="Gene3D" id="6.10.340.10">
    <property type="match status" value="1"/>
</dbReference>
<dbReference type="PANTHER" id="PTHR45436:SF5">
    <property type="entry name" value="SENSOR HISTIDINE KINASE TRCS"/>
    <property type="match status" value="1"/>
</dbReference>
<dbReference type="OrthoDB" id="5499837at2"/>
<dbReference type="Proteomes" id="UP000233750">
    <property type="component" value="Unassembled WGS sequence"/>
</dbReference>
<comment type="caution">
    <text evidence="15">The sequence shown here is derived from an EMBL/GenBank/DDBJ whole genome shotgun (WGS) entry which is preliminary data.</text>
</comment>
<dbReference type="Pfam" id="PF00512">
    <property type="entry name" value="HisKA"/>
    <property type="match status" value="1"/>
</dbReference>
<evidence type="ECO:0000256" key="4">
    <source>
        <dbReference type="ARBA" id="ARBA00022553"/>
    </source>
</evidence>
<dbReference type="GO" id="GO:0000155">
    <property type="term" value="F:phosphorelay sensor kinase activity"/>
    <property type="evidence" value="ECO:0007669"/>
    <property type="project" value="InterPro"/>
</dbReference>
<protein>
    <recommendedName>
        <fullName evidence="3">histidine kinase</fullName>
        <ecNumber evidence="3">2.7.13.3</ecNumber>
    </recommendedName>
</protein>
<keyword evidence="16" id="KW-1185">Reference proteome</keyword>
<keyword evidence="11" id="KW-0472">Membrane</keyword>
<sequence length="447" mass="47456">MRKRIILLTVLAGVLAISLFGLPLAVGVARYYLDDERAELERLADSAALSVSAQVIRHDLPDRLPAAEANTSLALYNPSGDRLAGGGPARLEAAGSAIRANEVIADDTGTDLVAIVPITDAGTVVGMVRAATPHSEVDRRTALTWLGMGGLAVVALAATWLVAHRLSVRLAAPLEELSTSAARLGDGDFTVRTRRSRIPEIDRAGIALDTTAGRIGDILARERAFSADASHQLRTPLAGLQMQLEVALESPDPALRPAVTAALETTYRLDRTIRDLLALARDAHPGTELVEVKTALAEFRQDWHGLLAAQGRVLLLRDPLDLAETRVSALATRQAMTVLLDNASRHGRGTVTVTVRDMGEAIAFDVTDEGPGLASDADPFRRRSDSAAGHGIGLALARSLAEAEGGRLLLGRPAPPTFTLLLPVRRGDATGRENDDRQAHAALDLDR</sequence>
<evidence type="ECO:0000256" key="8">
    <source>
        <dbReference type="ARBA" id="ARBA00022989"/>
    </source>
</evidence>
<evidence type="ECO:0000256" key="3">
    <source>
        <dbReference type="ARBA" id="ARBA00012438"/>
    </source>
</evidence>
<accession>A0A2N3WL80</accession>
<dbReference type="InterPro" id="IPR050428">
    <property type="entry name" value="TCS_sensor_his_kinase"/>
</dbReference>
<dbReference type="GO" id="GO:0005886">
    <property type="term" value="C:plasma membrane"/>
    <property type="evidence" value="ECO:0007669"/>
    <property type="project" value="UniProtKB-SubCell"/>
</dbReference>
<dbReference type="EC" id="2.7.13.3" evidence="3"/>
<evidence type="ECO:0000256" key="1">
    <source>
        <dbReference type="ARBA" id="ARBA00000085"/>
    </source>
</evidence>
<dbReference type="EMBL" id="PJMY01000003">
    <property type="protein sequence ID" value="PKV94602.1"/>
    <property type="molecule type" value="Genomic_DNA"/>
</dbReference>
<keyword evidence="7 15" id="KW-0418">Kinase</keyword>
<keyword evidence="4" id="KW-0597">Phosphoprotein</keyword>
<dbReference type="AlphaFoldDB" id="A0A2N3WL80"/>
<reference evidence="14 17" key="2">
    <citation type="submission" date="2020-08" db="EMBL/GenBank/DDBJ databases">
        <title>Amycolatopsis echigonensis JCM 21831.</title>
        <authorList>
            <person name="Tedsree N."/>
            <person name="Kuncharoen N."/>
            <person name="Likhitwitayawuid K."/>
            <person name="Tanasupawat S."/>
        </authorList>
    </citation>
    <scope>NUCLEOTIDE SEQUENCE [LARGE SCALE GENOMIC DNA]</scope>
    <source>
        <strain evidence="14 17">JCM 21831</strain>
    </source>
</reference>
<dbReference type="CDD" id="cd00082">
    <property type="entry name" value="HisKA"/>
    <property type="match status" value="1"/>
</dbReference>
<proteinExistence type="predicted"/>
<dbReference type="Proteomes" id="UP000550260">
    <property type="component" value="Unassembled WGS sequence"/>
</dbReference>
<dbReference type="SMART" id="SM00388">
    <property type="entry name" value="HisKA"/>
    <property type="match status" value="1"/>
</dbReference>
<dbReference type="PROSITE" id="PS50885">
    <property type="entry name" value="HAMP"/>
    <property type="match status" value="1"/>
</dbReference>
<dbReference type="InterPro" id="IPR003594">
    <property type="entry name" value="HATPase_dom"/>
</dbReference>
<feature type="region of interest" description="Disordered" evidence="10">
    <location>
        <begin position="428"/>
        <end position="447"/>
    </location>
</feature>
<evidence type="ECO:0000256" key="6">
    <source>
        <dbReference type="ARBA" id="ARBA00022692"/>
    </source>
</evidence>
<evidence type="ECO:0000256" key="10">
    <source>
        <dbReference type="SAM" id="MobiDB-lite"/>
    </source>
</evidence>
<feature type="domain" description="Histidine kinase" evidence="12">
    <location>
        <begin position="228"/>
        <end position="426"/>
    </location>
</feature>
<evidence type="ECO:0000313" key="17">
    <source>
        <dbReference type="Proteomes" id="UP000550260"/>
    </source>
</evidence>
<evidence type="ECO:0000313" key="14">
    <source>
        <dbReference type="EMBL" id="MBB2499942.1"/>
    </source>
</evidence>
<dbReference type="InterPro" id="IPR036097">
    <property type="entry name" value="HisK_dim/P_sf"/>
</dbReference>
<dbReference type="CDD" id="cd06225">
    <property type="entry name" value="HAMP"/>
    <property type="match status" value="1"/>
</dbReference>
<dbReference type="PROSITE" id="PS50109">
    <property type="entry name" value="HIS_KIN"/>
    <property type="match status" value="1"/>
</dbReference>
<dbReference type="Gene3D" id="3.30.565.10">
    <property type="entry name" value="Histidine kinase-like ATPase, C-terminal domain"/>
    <property type="match status" value="1"/>
</dbReference>
<evidence type="ECO:0000256" key="2">
    <source>
        <dbReference type="ARBA" id="ARBA00004236"/>
    </source>
</evidence>
<evidence type="ECO:0000259" key="12">
    <source>
        <dbReference type="PROSITE" id="PS50109"/>
    </source>
</evidence>
<dbReference type="InterPro" id="IPR003661">
    <property type="entry name" value="HisK_dim/P_dom"/>
</dbReference>
<dbReference type="SMART" id="SM00387">
    <property type="entry name" value="HATPase_c"/>
    <property type="match status" value="1"/>
</dbReference>
<keyword evidence="6 11" id="KW-0812">Transmembrane</keyword>
<dbReference type="SUPFAM" id="SSF55874">
    <property type="entry name" value="ATPase domain of HSP90 chaperone/DNA topoisomerase II/histidine kinase"/>
    <property type="match status" value="1"/>
</dbReference>
<name>A0A2N3WL80_9PSEU</name>
<reference evidence="15 16" key="1">
    <citation type="submission" date="2017-12" db="EMBL/GenBank/DDBJ databases">
        <title>Sequencing the genomes of 1000 Actinobacteria strains.</title>
        <authorList>
            <person name="Klenk H.-P."/>
        </authorList>
    </citation>
    <scope>NUCLEOTIDE SEQUENCE [LARGE SCALE GENOMIC DNA]</scope>
    <source>
        <strain evidence="15 16">DSM 45165</strain>
    </source>
</reference>
<accession>A0A8E1VX59</accession>
<dbReference type="EMBL" id="JACJHR010000014">
    <property type="protein sequence ID" value="MBB2499942.1"/>
    <property type="molecule type" value="Genomic_DNA"/>
</dbReference>
<evidence type="ECO:0000256" key="5">
    <source>
        <dbReference type="ARBA" id="ARBA00022679"/>
    </source>
</evidence>
<dbReference type="SUPFAM" id="SSF47384">
    <property type="entry name" value="Homodimeric domain of signal transducing histidine kinase"/>
    <property type="match status" value="1"/>
</dbReference>
<evidence type="ECO:0000256" key="9">
    <source>
        <dbReference type="ARBA" id="ARBA00023012"/>
    </source>
</evidence>
<evidence type="ECO:0000256" key="11">
    <source>
        <dbReference type="SAM" id="Phobius"/>
    </source>
</evidence>
<keyword evidence="8 11" id="KW-1133">Transmembrane helix</keyword>
<evidence type="ECO:0000313" key="15">
    <source>
        <dbReference type="EMBL" id="PKV94602.1"/>
    </source>
</evidence>
<evidence type="ECO:0000259" key="13">
    <source>
        <dbReference type="PROSITE" id="PS50885"/>
    </source>
</evidence>
<evidence type="ECO:0000313" key="16">
    <source>
        <dbReference type="Proteomes" id="UP000233750"/>
    </source>
</evidence>
<comment type="catalytic activity">
    <reaction evidence="1">
        <text>ATP + protein L-histidine = ADP + protein N-phospho-L-histidine.</text>
        <dbReference type="EC" id="2.7.13.3"/>
    </reaction>
</comment>
<evidence type="ECO:0000256" key="7">
    <source>
        <dbReference type="ARBA" id="ARBA00022777"/>
    </source>
</evidence>
<feature type="transmembrane region" description="Helical" evidence="11">
    <location>
        <begin position="142"/>
        <end position="163"/>
    </location>
</feature>
<dbReference type="InterPro" id="IPR036890">
    <property type="entry name" value="HATPase_C_sf"/>
</dbReference>
<comment type="subcellular location">
    <subcellularLocation>
        <location evidence="2">Cell membrane</location>
    </subcellularLocation>
</comment>
<dbReference type="PANTHER" id="PTHR45436">
    <property type="entry name" value="SENSOR HISTIDINE KINASE YKOH"/>
    <property type="match status" value="1"/>
</dbReference>
<dbReference type="RefSeq" id="WP_081655250.1">
    <property type="nucleotide sequence ID" value="NZ_JACJHR010000014.1"/>
</dbReference>
<gene>
    <name evidence="15" type="ORF">ATK30_5482</name>
    <name evidence="14" type="ORF">H5411_12495</name>
</gene>
<dbReference type="Pfam" id="PF02518">
    <property type="entry name" value="HATPase_c"/>
    <property type="match status" value="1"/>
</dbReference>
<dbReference type="Gene3D" id="1.10.287.130">
    <property type="match status" value="1"/>
</dbReference>
<dbReference type="SMART" id="SM00304">
    <property type="entry name" value="HAMP"/>
    <property type="match status" value="1"/>
</dbReference>
<dbReference type="InterPro" id="IPR005467">
    <property type="entry name" value="His_kinase_dom"/>
</dbReference>
<keyword evidence="5" id="KW-0808">Transferase</keyword>
<keyword evidence="9" id="KW-0902">Two-component regulatory system</keyword>
<feature type="domain" description="HAMP" evidence="13">
    <location>
        <begin position="168"/>
        <end position="220"/>
    </location>
</feature>
<organism evidence="15 16">
    <name type="scientific">Amycolatopsis echigonensis</name>
    <dbReference type="NCBI Taxonomy" id="2576905"/>
    <lineage>
        <taxon>Bacteria</taxon>
        <taxon>Bacillati</taxon>
        <taxon>Actinomycetota</taxon>
        <taxon>Actinomycetes</taxon>
        <taxon>Pseudonocardiales</taxon>
        <taxon>Pseudonocardiaceae</taxon>
        <taxon>Amycolatopsis</taxon>
    </lineage>
</organism>